<dbReference type="InterPro" id="IPR012338">
    <property type="entry name" value="Beta-lactam/transpept-like"/>
</dbReference>
<protein>
    <submittedName>
        <fullName evidence="3">CubicO group peptidase (Beta-lactamase class C family)</fullName>
    </submittedName>
</protein>
<feature type="chain" id="PRO_5031383825" evidence="1">
    <location>
        <begin position="23"/>
        <end position="426"/>
    </location>
</feature>
<dbReference type="Proteomes" id="UP000540929">
    <property type="component" value="Unassembled WGS sequence"/>
</dbReference>
<organism evidence="3 4">
    <name type="scientific">Paraburkholderia bryophila</name>
    <dbReference type="NCBI Taxonomy" id="420952"/>
    <lineage>
        <taxon>Bacteria</taxon>
        <taxon>Pseudomonadati</taxon>
        <taxon>Pseudomonadota</taxon>
        <taxon>Betaproteobacteria</taxon>
        <taxon>Burkholderiales</taxon>
        <taxon>Burkholderiaceae</taxon>
        <taxon>Paraburkholderia</taxon>
    </lineage>
</organism>
<comment type="caution">
    <text evidence="3">The sequence shown here is derived from an EMBL/GenBank/DDBJ whole genome shotgun (WGS) entry which is preliminary data.</text>
</comment>
<feature type="signal peptide" evidence="1">
    <location>
        <begin position="1"/>
        <end position="22"/>
    </location>
</feature>
<keyword evidence="1" id="KW-0732">Signal</keyword>
<sequence>MVIGKFLVLSSFLLASAGPAIAAPDEDKLGKALGYPVGNAENWFYDETVRVGSFSHQGEIPNIFGGEAHRLPPAGEPMVLPKAAHEPAICWDSVDARNLNVDDYLSRQRIMGLMIVKDGVIQVERYQYDRGPGDRFLSNSMVKSITSLGIGIALREGKIHSLDERADVYAPGLAGTLYGATTIRNLLRMASGAKFTEIYNGADDAAHYGKVATRDGQEAAARTVTKRAAPQGTRFSYASPQTDMLGLVLHGATGMSLSDYLTSRLWQPIGAATSALWRADRFGQERASAGFNATLADYARLAVVLANDGVRPDDPQHRQIIPLDYLLNATDWHRVPEAFRPHNAAPYYGYGYQFWLFPGEQRRFAMLGVYGQMIFVDPQRKLVMVQTAANATAKVGGSGTSLGKEADEFWRGVERGCGGGVTASSQ</sequence>
<evidence type="ECO:0000256" key="1">
    <source>
        <dbReference type="SAM" id="SignalP"/>
    </source>
</evidence>
<dbReference type="RefSeq" id="WP_179745275.1">
    <property type="nucleotide sequence ID" value="NZ_JACCAS010000002.1"/>
</dbReference>
<feature type="domain" description="Beta-lactamase-related" evidence="2">
    <location>
        <begin position="111"/>
        <end position="385"/>
    </location>
</feature>
<dbReference type="AlphaFoldDB" id="A0A7Y9WSR6"/>
<dbReference type="EMBL" id="JACCAS010000002">
    <property type="protein sequence ID" value="NYH25238.1"/>
    <property type="molecule type" value="Genomic_DNA"/>
</dbReference>
<evidence type="ECO:0000259" key="2">
    <source>
        <dbReference type="Pfam" id="PF00144"/>
    </source>
</evidence>
<accession>A0A7Y9WSR6</accession>
<dbReference type="PANTHER" id="PTHR43283:SF14">
    <property type="entry name" value="BLL8153 PROTEIN"/>
    <property type="match status" value="1"/>
</dbReference>
<reference evidence="3 4" key="1">
    <citation type="submission" date="2020-07" db="EMBL/GenBank/DDBJ databases">
        <title>Exploring microbial biodiversity for novel pathways involved in the catabolism of aromatic compounds derived from lignin.</title>
        <authorList>
            <person name="Elkins J."/>
        </authorList>
    </citation>
    <scope>NUCLEOTIDE SEQUENCE [LARGE SCALE GENOMIC DNA]</scope>
    <source>
        <strain evidence="3 4">H2C3C</strain>
    </source>
</reference>
<dbReference type="InterPro" id="IPR050789">
    <property type="entry name" value="Diverse_Enzym_Activities"/>
</dbReference>
<evidence type="ECO:0000313" key="3">
    <source>
        <dbReference type="EMBL" id="NYH25238.1"/>
    </source>
</evidence>
<evidence type="ECO:0000313" key="4">
    <source>
        <dbReference type="Proteomes" id="UP000540929"/>
    </source>
</evidence>
<dbReference type="Pfam" id="PF00144">
    <property type="entry name" value="Beta-lactamase"/>
    <property type="match status" value="1"/>
</dbReference>
<gene>
    <name evidence="3" type="ORF">GGD40_004809</name>
</gene>
<name>A0A7Y9WSR6_9BURK</name>
<dbReference type="SUPFAM" id="SSF56601">
    <property type="entry name" value="beta-lactamase/transpeptidase-like"/>
    <property type="match status" value="1"/>
</dbReference>
<dbReference type="PANTHER" id="PTHR43283">
    <property type="entry name" value="BETA-LACTAMASE-RELATED"/>
    <property type="match status" value="1"/>
</dbReference>
<proteinExistence type="predicted"/>
<keyword evidence="4" id="KW-1185">Reference proteome</keyword>
<dbReference type="Gene3D" id="3.40.710.10">
    <property type="entry name" value="DD-peptidase/beta-lactamase superfamily"/>
    <property type="match status" value="1"/>
</dbReference>
<dbReference type="InterPro" id="IPR001466">
    <property type="entry name" value="Beta-lactam-related"/>
</dbReference>